<evidence type="ECO:0000256" key="6">
    <source>
        <dbReference type="SAM" id="MobiDB-lite"/>
    </source>
</evidence>
<dbReference type="EC" id="2.3.2.26" evidence="5"/>
<accession>A0ABQ9V3W9</accession>
<feature type="active site" description="Glycyl thioester intermediate" evidence="4">
    <location>
        <position position="813"/>
    </location>
</feature>
<evidence type="ECO:0000313" key="8">
    <source>
        <dbReference type="EMBL" id="KAK2104059.1"/>
    </source>
</evidence>
<feature type="region of interest" description="Disordered" evidence="6">
    <location>
        <begin position="214"/>
        <end position="235"/>
    </location>
</feature>
<keyword evidence="3 4" id="KW-0833">Ubl conjugation pathway</keyword>
<proteinExistence type="inferred from homology"/>
<dbReference type="InterPro" id="IPR045322">
    <property type="entry name" value="HECTD1/TRIP12-like"/>
</dbReference>
<feature type="compositionally biased region" description="Acidic residues" evidence="6">
    <location>
        <begin position="111"/>
        <end position="139"/>
    </location>
</feature>
<dbReference type="PANTHER" id="PTHR45670:SF1">
    <property type="entry name" value="E3 UBIQUITIN-PROTEIN LIGASE HECTD1"/>
    <property type="match status" value="1"/>
</dbReference>
<dbReference type="Gene3D" id="3.30.2410.10">
    <property type="entry name" value="Hect, E3 ligase catalytic domain"/>
    <property type="match status" value="1"/>
</dbReference>
<comment type="function">
    <text evidence="5">E3 ubiquitin-protein ligase which accepts ubiquitin from an E2 ubiquitin-conjugating enzyme in the form of a thioester and then directly transfers the ubiquitin to targeted substrates.</text>
</comment>
<dbReference type="Pfam" id="PF00632">
    <property type="entry name" value="HECT"/>
    <property type="match status" value="1"/>
</dbReference>
<feature type="domain" description="HECT" evidence="7">
    <location>
        <begin position="669"/>
        <end position="844"/>
    </location>
</feature>
<dbReference type="PANTHER" id="PTHR45670">
    <property type="entry name" value="E3 UBIQUITIN-PROTEIN LIGASE TRIP12"/>
    <property type="match status" value="1"/>
</dbReference>
<evidence type="ECO:0000256" key="1">
    <source>
        <dbReference type="ARBA" id="ARBA00022553"/>
    </source>
</evidence>
<comment type="catalytic activity">
    <reaction evidence="5">
        <text>S-ubiquitinyl-[E2 ubiquitin-conjugating enzyme]-L-cysteine + [acceptor protein]-L-lysine = [E2 ubiquitin-conjugating enzyme]-L-cysteine + N(6)-ubiquitinyl-[acceptor protein]-L-lysine.</text>
        <dbReference type="EC" id="2.3.2.26"/>
    </reaction>
</comment>
<dbReference type="InterPro" id="IPR035983">
    <property type="entry name" value="Hect_E3_ubiquitin_ligase"/>
</dbReference>
<keyword evidence="2 5" id="KW-0808">Transferase</keyword>
<comment type="pathway">
    <text evidence="5">Protein modification; protein ubiquitination.</text>
</comment>
<evidence type="ECO:0000256" key="3">
    <source>
        <dbReference type="ARBA" id="ARBA00022786"/>
    </source>
</evidence>
<keyword evidence="9" id="KW-1185">Reference proteome</keyword>
<evidence type="ECO:0000256" key="4">
    <source>
        <dbReference type="PROSITE-ProRule" id="PRU00104"/>
    </source>
</evidence>
<protein>
    <recommendedName>
        <fullName evidence="5">E3 ubiquitin-protein ligase</fullName>
        <ecNumber evidence="5">2.3.2.26</ecNumber>
    </recommendedName>
</protein>
<evidence type="ECO:0000313" key="9">
    <source>
        <dbReference type="Proteomes" id="UP001266305"/>
    </source>
</evidence>
<keyword evidence="1" id="KW-0597">Phosphoprotein</keyword>
<dbReference type="EMBL" id="JASSZA010000008">
    <property type="protein sequence ID" value="KAK2104059.1"/>
    <property type="molecule type" value="Genomic_DNA"/>
</dbReference>
<evidence type="ECO:0000259" key="7">
    <source>
        <dbReference type="PROSITE" id="PS50237"/>
    </source>
</evidence>
<dbReference type="Gene3D" id="1.10.720.80">
    <property type="match status" value="1"/>
</dbReference>
<dbReference type="Pfam" id="PF18410">
    <property type="entry name" value="BTHB"/>
    <property type="match status" value="1"/>
</dbReference>
<evidence type="ECO:0000256" key="2">
    <source>
        <dbReference type="ARBA" id="ARBA00022679"/>
    </source>
</evidence>
<feature type="region of interest" description="Disordered" evidence="6">
    <location>
        <begin position="111"/>
        <end position="193"/>
    </location>
</feature>
<feature type="compositionally biased region" description="Low complexity" evidence="6">
    <location>
        <begin position="37"/>
        <end position="57"/>
    </location>
</feature>
<name>A0ABQ9V3W9_SAGOE</name>
<dbReference type="Proteomes" id="UP001266305">
    <property type="component" value="Unassembled WGS sequence"/>
</dbReference>
<evidence type="ECO:0000256" key="5">
    <source>
        <dbReference type="RuleBase" id="RU369009"/>
    </source>
</evidence>
<dbReference type="SUPFAM" id="SSF56204">
    <property type="entry name" value="Hect, E3 ligase catalytic domain"/>
    <property type="match status" value="1"/>
</dbReference>
<dbReference type="InterPro" id="IPR041200">
    <property type="entry name" value="FKBP3_BTHB"/>
</dbReference>
<dbReference type="Gene3D" id="3.90.1750.10">
    <property type="entry name" value="Hect, E3 ligase catalytic domains"/>
    <property type="match status" value="1"/>
</dbReference>
<comment type="caution">
    <text evidence="8">The sequence shown here is derived from an EMBL/GenBank/DDBJ whole genome shotgun (WGS) entry which is preliminary data.</text>
</comment>
<feature type="region of interest" description="Disordered" evidence="6">
    <location>
        <begin position="25"/>
        <end position="57"/>
    </location>
</feature>
<dbReference type="SMART" id="SM00119">
    <property type="entry name" value="HECTc"/>
    <property type="match status" value="1"/>
</dbReference>
<gene>
    <name evidence="8" type="primary">HECTD1_1</name>
    <name evidence="8" type="ORF">P7K49_017915</name>
</gene>
<reference evidence="8 9" key="1">
    <citation type="submission" date="2023-05" db="EMBL/GenBank/DDBJ databases">
        <title>B98-5 Cell Line De Novo Hybrid Assembly: An Optical Mapping Approach.</title>
        <authorList>
            <person name="Kananen K."/>
            <person name="Auerbach J.A."/>
            <person name="Kautto E."/>
            <person name="Blachly J.S."/>
        </authorList>
    </citation>
    <scope>NUCLEOTIDE SEQUENCE [LARGE SCALE GENOMIC DNA]</scope>
    <source>
        <strain evidence="8">B95-8</strain>
        <tissue evidence="8">Cell line</tissue>
    </source>
</reference>
<dbReference type="CDD" id="cd00078">
    <property type="entry name" value="HECTc"/>
    <property type="match status" value="1"/>
</dbReference>
<dbReference type="PROSITE" id="PS50237">
    <property type="entry name" value="HECT"/>
    <property type="match status" value="1"/>
</dbReference>
<dbReference type="InterPro" id="IPR000569">
    <property type="entry name" value="HECT_dom"/>
</dbReference>
<dbReference type="CDD" id="cd21062">
    <property type="entry name" value="BTHB_HectD1"/>
    <property type="match status" value="1"/>
</dbReference>
<organism evidence="8 9">
    <name type="scientific">Saguinus oedipus</name>
    <name type="common">Cotton-top tamarin</name>
    <name type="synonym">Oedipomidas oedipus</name>
    <dbReference type="NCBI Taxonomy" id="9490"/>
    <lineage>
        <taxon>Eukaryota</taxon>
        <taxon>Metazoa</taxon>
        <taxon>Chordata</taxon>
        <taxon>Craniata</taxon>
        <taxon>Vertebrata</taxon>
        <taxon>Euteleostomi</taxon>
        <taxon>Mammalia</taxon>
        <taxon>Eutheria</taxon>
        <taxon>Euarchontoglires</taxon>
        <taxon>Primates</taxon>
        <taxon>Haplorrhini</taxon>
        <taxon>Platyrrhini</taxon>
        <taxon>Cebidae</taxon>
        <taxon>Callitrichinae</taxon>
        <taxon>Saguinus</taxon>
    </lineage>
</organism>
<sequence>MNLSRSSSDNNTNTLGRNVMSTATSPLMGAQSFPNLTTPGTTSTVTMSTSSVTSSSNVATATTVLSVGQSLSNTLTTSLTSTSSESDTGQEAEYSLYDFLDSCRASTLLAELDDDEDLPEPDEEDDENEDDNQEDQEYEEILRRPSLQRRAGSRSDVTHHAVTSQLPQVPAGAGSRPIGEQEEEEYETKGGRRRTWDDDYVLKRQFSALVPAFDPRPGRTNVQQTTDLEIPPPVSFKGTPHSELLEEVECTPSPRLALTLKVTGLGTTREVELPLTNFRSTIFYYVQKLLQLSCNGNVKSDKLRQHVEQYLGTDELPKNDLITYLQKNADAAFLRHWKLTGTNKSIRKNRNCSQLIAAYKDFCEHGTKSGLNQGAISTLQSSDILNLTKEQPQAKAGNGQNSCGVEDVLQLLRILYIVASDPYSRISQEDGDEQPQFTFPPDEFTSKKITTKILQQIEEPLALASGALPDWCEQLTSKCPFLIPFETRQLYFTCTAFGASRAIVWLQNRREATVERTRTTSSVRRDDPGEFRVGRLKHERVKVPRGESLMEWAENVMQIHADRKSVLEVEFLGEEGTGLGPTLEFYALVAAEFQRTDLGAWLCDDNFPDDESRHVDLGGGLKPPGYYVQRSCGLFTAPFPQDSDELERITKLFHFLGIFLAKCIQDNRLMITMDNAEEYVDLMFDFCMHTGIQKQMEAFRDGFNKVFPMEKLSSFSHEEVQMILCGNQSPSWAAEDIINYTEPKLGYTRDSPGFLRFVRVLCGMSSDERKAFLQFTTGCSTLPPGGLANLHPRLTVVRKVDATDASYPSVNTCVHYLKLPEYSSEEIMRERLLAATMEKGFHLN</sequence>
<comment type="similarity">
    <text evidence="5">Belongs to the UPL family. K-HECT subfamily.</text>
</comment>